<evidence type="ECO:0000259" key="17">
    <source>
        <dbReference type="PROSITE" id="PS50113"/>
    </source>
</evidence>
<dbReference type="Proteomes" id="UP001371218">
    <property type="component" value="Unassembled WGS sequence"/>
</dbReference>
<evidence type="ECO:0000256" key="11">
    <source>
        <dbReference type="ARBA" id="ARBA00023012"/>
    </source>
</evidence>
<keyword evidence="6 14" id="KW-0812">Transmembrane</keyword>
<dbReference type="Gene3D" id="3.30.565.10">
    <property type="entry name" value="Histidine kinase-like ATPase, C-terminal domain"/>
    <property type="match status" value="1"/>
</dbReference>
<evidence type="ECO:0000256" key="4">
    <source>
        <dbReference type="ARBA" id="ARBA00022553"/>
    </source>
</evidence>
<proteinExistence type="predicted"/>
<dbReference type="CDD" id="cd00130">
    <property type="entry name" value="PAS"/>
    <property type="match status" value="1"/>
</dbReference>
<evidence type="ECO:0000256" key="14">
    <source>
        <dbReference type="SAM" id="Phobius"/>
    </source>
</evidence>
<sequence>MLPPTPHGTSAAPPHAPAVTVLDAHLPFVHRRWPWWAASLALVLGLFVSTTLGWQWFKDQRAQQDHRSALDGLWLEQTIRSTLDQHQRMLVNWAHDLAPPSPAALDEFTSRIDGLMKEHPALLAIDFVDRQGRRLAGLPAYDLRPSQLPPLSDPLIASAVERAHTLQRPAYSKVIEQGAPLWVLAIPVSDDNTAHGTLLATYDLDRLLEQEVPWWFVQRYDLALVDRQNKRLSPRDVSPSLDVTTDGVTHRQLGFGPADSGLSLWQQPHPSGHPSALLAGLAAAVVAFGLLIVALLRVLQRWLRERVAAQQALADALQFRQAMENSLLTALVAFGRDGRLIYANPALGRMLGLDNATLVNQVAPFSFWPGEPHAALRGECAEAHEAMMRGHSPAHGQALTLQRADGSLLPVRLFASPLVGSDGQPQGWMASLHDTTAEHEAARVARERDELLQRTARLASLAEFASGIAHELNQPLAAIANYAAVADSVLALSPPPPGKAEDAVARIGEEARRAGRIVQSLRGFIQKRRVEHRRHAVRSLLAEPLLLLEPLAQRQRVHIGVQIEGDPEIDGDGVMIEQVLLNLLRNALEALPMAAPSTQAPHSVPPPDAVTVRVQVDDDHVVVSVADRGTGLADPAQLFQPFYTTKSDGMGLGLAICRTVIESHGGRLWASAREGGGTLFSFRLPLADRPDAAPPLAEQPADAEIADAERTNAERAQPQRRHESTDLNTAAE</sequence>
<evidence type="ECO:0000256" key="3">
    <source>
        <dbReference type="ARBA" id="ARBA00012438"/>
    </source>
</evidence>
<dbReference type="InterPro" id="IPR003661">
    <property type="entry name" value="HisK_dim/P_dom"/>
</dbReference>
<dbReference type="SMART" id="SM00091">
    <property type="entry name" value="PAS"/>
    <property type="match status" value="1"/>
</dbReference>
<evidence type="ECO:0000256" key="10">
    <source>
        <dbReference type="ARBA" id="ARBA00022989"/>
    </source>
</evidence>
<dbReference type="Pfam" id="PF00512">
    <property type="entry name" value="HisKA"/>
    <property type="match status" value="1"/>
</dbReference>
<keyword evidence="7" id="KW-0547">Nucleotide-binding</keyword>
<evidence type="ECO:0000256" key="8">
    <source>
        <dbReference type="ARBA" id="ARBA00022777"/>
    </source>
</evidence>
<dbReference type="PROSITE" id="PS50112">
    <property type="entry name" value="PAS"/>
    <property type="match status" value="1"/>
</dbReference>
<dbReference type="PROSITE" id="PS50109">
    <property type="entry name" value="HIS_KIN"/>
    <property type="match status" value="1"/>
</dbReference>
<dbReference type="Pfam" id="PF08448">
    <property type="entry name" value="PAS_4"/>
    <property type="match status" value="1"/>
</dbReference>
<evidence type="ECO:0000313" key="19">
    <source>
        <dbReference type="Proteomes" id="UP001371218"/>
    </source>
</evidence>
<evidence type="ECO:0000313" key="18">
    <source>
        <dbReference type="EMBL" id="MEK8033632.1"/>
    </source>
</evidence>
<dbReference type="SUPFAM" id="SSF55874">
    <property type="entry name" value="ATPase domain of HSP90 chaperone/DNA topoisomerase II/histidine kinase"/>
    <property type="match status" value="1"/>
</dbReference>
<feature type="domain" description="Histidine kinase" evidence="15">
    <location>
        <begin position="467"/>
        <end position="688"/>
    </location>
</feature>
<dbReference type="EMBL" id="JBBUTG010000018">
    <property type="protein sequence ID" value="MEK8033632.1"/>
    <property type="molecule type" value="Genomic_DNA"/>
</dbReference>
<feature type="transmembrane region" description="Helical" evidence="14">
    <location>
        <begin position="35"/>
        <end position="57"/>
    </location>
</feature>
<keyword evidence="4" id="KW-0597">Phosphoprotein</keyword>
<comment type="catalytic activity">
    <reaction evidence="1">
        <text>ATP + protein L-histidine = ADP + protein N-phospho-L-histidine.</text>
        <dbReference type="EC" id="2.7.13.3"/>
    </reaction>
</comment>
<reference evidence="18 19" key="1">
    <citation type="submission" date="2024-04" db="EMBL/GenBank/DDBJ databases">
        <title>Novel species of the genus Ideonella isolated from streams.</title>
        <authorList>
            <person name="Lu H."/>
        </authorList>
    </citation>
    <scope>NUCLEOTIDE SEQUENCE [LARGE SCALE GENOMIC DNA]</scope>
    <source>
        <strain evidence="18 19">DXS29W</strain>
    </source>
</reference>
<dbReference type="InterPro" id="IPR000700">
    <property type="entry name" value="PAS-assoc_C"/>
</dbReference>
<dbReference type="NCBIfam" id="TIGR00229">
    <property type="entry name" value="sensory_box"/>
    <property type="match status" value="1"/>
</dbReference>
<keyword evidence="10 14" id="KW-1133">Transmembrane helix</keyword>
<dbReference type="InterPro" id="IPR013656">
    <property type="entry name" value="PAS_4"/>
</dbReference>
<dbReference type="GO" id="GO:0005524">
    <property type="term" value="F:ATP binding"/>
    <property type="evidence" value="ECO:0007669"/>
    <property type="project" value="UniProtKB-KW"/>
</dbReference>
<keyword evidence="9 18" id="KW-0067">ATP-binding</keyword>
<feature type="domain" description="PAC" evidence="17">
    <location>
        <begin position="395"/>
        <end position="447"/>
    </location>
</feature>
<name>A0ABU9BXS8_9BURK</name>
<evidence type="ECO:0000259" key="15">
    <source>
        <dbReference type="PROSITE" id="PS50109"/>
    </source>
</evidence>
<keyword evidence="8" id="KW-0418">Kinase</keyword>
<dbReference type="InterPro" id="IPR036097">
    <property type="entry name" value="HisK_dim/P_sf"/>
</dbReference>
<dbReference type="RefSeq" id="WP_341428056.1">
    <property type="nucleotide sequence ID" value="NZ_JBBUTG010000018.1"/>
</dbReference>
<evidence type="ECO:0000256" key="7">
    <source>
        <dbReference type="ARBA" id="ARBA00022741"/>
    </source>
</evidence>
<accession>A0ABU9BXS8</accession>
<dbReference type="Gene3D" id="1.10.287.130">
    <property type="match status" value="1"/>
</dbReference>
<evidence type="ECO:0000256" key="6">
    <source>
        <dbReference type="ARBA" id="ARBA00022692"/>
    </source>
</evidence>
<dbReference type="SUPFAM" id="SSF55785">
    <property type="entry name" value="PYP-like sensor domain (PAS domain)"/>
    <property type="match status" value="1"/>
</dbReference>
<evidence type="ECO:0000256" key="9">
    <source>
        <dbReference type="ARBA" id="ARBA00022840"/>
    </source>
</evidence>
<feature type="transmembrane region" description="Helical" evidence="14">
    <location>
        <begin position="276"/>
        <end position="296"/>
    </location>
</feature>
<comment type="caution">
    <text evidence="18">The sequence shown here is derived from an EMBL/GenBank/DDBJ whole genome shotgun (WGS) entry which is preliminary data.</text>
</comment>
<dbReference type="EC" id="2.7.13.3" evidence="3"/>
<dbReference type="Gene3D" id="3.30.450.20">
    <property type="entry name" value="PAS domain"/>
    <property type="match status" value="1"/>
</dbReference>
<evidence type="ECO:0000256" key="13">
    <source>
        <dbReference type="SAM" id="MobiDB-lite"/>
    </source>
</evidence>
<dbReference type="CDD" id="cd00082">
    <property type="entry name" value="HisKA"/>
    <property type="match status" value="1"/>
</dbReference>
<evidence type="ECO:0000256" key="2">
    <source>
        <dbReference type="ARBA" id="ARBA00004141"/>
    </source>
</evidence>
<evidence type="ECO:0000256" key="12">
    <source>
        <dbReference type="ARBA" id="ARBA00023136"/>
    </source>
</evidence>
<feature type="region of interest" description="Disordered" evidence="13">
    <location>
        <begin position="690"/>
        <end position="732"/>
    </location>
</feature>
<evidence type="ECO:0000256" key="1">
    <source>
        <dbReference type="ARBA" id="ARBA00000085"/>
    </source>
</evidence>
<dbReference type="InterPro" id="IPR036890">
    <property type="entry name" value="HATPase_C_sf"/>
</dbReference>
<evidence type="ECO:0000259" key="16">
    <source>
        <dbReference type="PROSITE" id="PS50112"/>
    </source>
</evidence>
<keyword evidence="5" id="KW-0808">Transferase</keyword>
<dbReference type="SMART" id="SM00086">
    <property type="entry name" value="PAC"/>
    <property type="match status" value="1"/>
</dbReference>
<dbReference type="PROSITE" id="PS50113">
    <property type="entry name" value="PAC"/>
    <property type="match status" value="1"/>
</dbReference>
<dbReference type="SMART" id="SM00388">
    <property type="entry name" value="HisKA"/>
    <property type="match status" value="1"/>
</dbReference>
<feature type="domain" description="PAS" evidence="16">
    <location>
        <begin position="315"/>
        <end position="390"/>
    </location>
</feature>
<gene>
    <name evidence="18" type="ORF">AACH06_22650</name>
</gene>
<dbReference type="InterPro" id="IPR003594">
    <property type="entry name" value="HATPase_dom"/>
</dbReference>
<dbReference type="InterPro" id="IPR001610">
    <property type="entry name" value="PAC"/>
</dbReference>
<keyword evidence="12 14" id="KW-0472">Membrane</keyword>
<evidence type="ECO:0000256" key="5">
    <source>
        <dbReference type="ARBA" id="ARBA00022679"/>
    </source>
</evidence>
<dbReference type="InterPro" id="IPR004358">
    <property type="entry name" value="Sig_transdc_His_kin-like_C"/>
</dbReference>
<dbReference type="PRINTS" id="PR00344">
    <property type="entry name" value="BCTRLSENSOR"/>
</dbReference>
<dbReference type="SUPFAM" id="SSF47384">
    <property type="entry name" value="Homodimeric domain of signal transducing histidine kinase"/>
    <property type="match status" value="1"/>
</dbReference>
<organism evidence="18 19">
    <name type="scientific">Ideonella lacteola</name>
    <dbReference type="NCBI Taxonomy" id="2984193"/>
    <lineage>
        <taxon>Bacteria</taxon>
        <taxon>Pseudomonadati</taxon>
        <taxon>Pseudomonadota</taxon>
        <taxon>Betaproteobacteria</taxon>
        <taxon>Burkholderiales</taxon>
        <taxon>Sphaerotilaceae</taxon>
        <taxon>Ideonella</taxon>
    </lineage>
</organism>
<keyword evidence="19" id="KW-1185">Reference proteome</keyword>
<dbReference type="Pfam" id="PF02518">
    <property type="entry name" value="HATPase_c"/>
    <property type="match status" value="1"/>
</dbReference>
<dbReference type="PANTHER" id="PTHR42878:SF7">
    <property type="entry name" value="SENSOR HISTIDINE KINASE GLRK"/>
    <property type="match status" value="1"/>
</dbReference>
<dbReference type="PANTHER" id="PTHR42878">
    <property type="entry name" value="TWO-COMPONENT HISTIDINE KINASE"/>
    <property type="match status" value="1"/>
</dbReference>
<dbReference type="SMART" id="SM00387">
    <property type="entry name" value="HATPase_c"/>
    <property type="match status" value="1"/>
</dbReference>
<comment type="subcellular location">
    <subcellularLocation>
        <location evidence="2">Membrane</location>
        <topology evidence="2">Multi-pass membrane protein</topology>
    </subcellularLocation>
</comment>
<dbReference type="InterPro" id="IPR005467">
    <property type="entry name" value="His_kinase_dom"/>
</dbReference>
<dbReference type="InterPro" id="IPR035965">
    <property type="entry name" value="PAS-like_dom_sf"/>
</dbReference>
<keyword evidence="11" id="KW-0902">Two-component regulatory system</keyword>
<dbReference type="InterPro" id="IPR050351">
    <property type="entry name" value="BphY/WalK/GraS-like"/>
</dbReference>
<dbReference type="InterPro" id="IPR000014">
    <property type="entry name" value="PAS"/>
</dbReference>
<protein>
    <recommendedName>
        <fullName evidence="3">histidine kinase</fullName>
        <ecNumber evidence="3">2.7.13.3</ecNumber>
    </recommendedName>
</protein>